<sequence length="118" mass="13339">MEEYTSGDDGNFNTDETSVLVKECIEGVIGGTDYNQNKVNLWTANMGSIPFSRELYHHAEEWCRSPHSQFLLLGHHYRRKLHCPVGEPHHVLCGQCICCVDVTTTPSCSSSLSKRRQL</sequence>
<evidence type="ECO:0000313" key="2">
    <source>
        <dbReference type="Proteomes" id="UP001311232"/>
    </source>
</evidence>
<accession>A0AAV9SKH6</accession>
<dbReference type="EMBL" id="JAHHUM010000293">
    <property type="protein sequence ID" value="KAK5621777.1"/>
    <property type="molecule type" value="Genomic_DNA"/>
</dbReference>
<organism evidence="1 2">
    <name type="scientific">Crenichthys baileyi</name>
    <name type="common">White River springfish</name>
    <dbReference type="NCBI Taxonomy" id="28760"/>
    <lineage>
        <taxon>Eukaryota</taxon>
        <taxon>Metazoa</taxon>
        <taxon>Chordata</taxon>
        <taxon>Craniata</taxon>
        <taxon>Vertebrata</taxon>
        <taxon>Euteleostomi</taxon>
        <taxon>Actinopterygii</taxon>
        <taxon>Neopterygii</taxon>
        <taxon>Teleostei</taxon>
        <taxon>Neoteleostei</taxon>
        <taxon>Acanthomorphata</taxon>
        <taxon>Ovalentaria</taxon>
        <taxon>Atherinomorphae</taxon>
        <taxon>Cyprinodontiformes</taxon>
        <taxon>Goodeidae</taxon>
        <taxon>Crenichthys</taxon>
    </lineage>
</organism>
<gene>
    <name evidence="1" type="ORF">CRENBAI_015274</name>
</gene>
<dbReference type="Proteomes" id="UP001311232">
    <property type="component" value="Unassembled WGS sequence"/>
</dbReference>
<keyword evidence="2" id="KW-1185">Reference proteome</keyword>
<dbReference type="AlphaFoldDB" id="A0AAV9SKH6"/>
<protein>
    <submittedName>
        <fullName evidence="1">Uncharacterized protein</fullName>
    </submittedName>
</protein>
<reference evidence="1 2" key="1">
    <citation type="submission" date="2021-06" db="EMBL/GenBank/DDBJ databases">
        <authorList>
            <person name="Palmer J.M."/>
        </authorList>
    </citation>
    <scope>NUCLEOTIDE SEQUENCE [LARGE SCALE GENOMIC DNA]</scope>
    <source>
        <strain evidence="1 2">MEX-2019</strain>
        <tissue evidence="1">Muscle</tissue>
    </source>
</reference>
<evidence type="ECO:0000313" key="1">
    <source>
        <dbReference type="EMBL" id="KAK5621777.1"/>
    </source>
</evidence>
<comment type="caution">
    <text evidence="1">The sequence shown here is derived from an EMBL/GenBank/DDBJ whole genome shotgun (WGS) entry which is preliminary data.</text>
</comment>
<proteinExistence type="predicted"/>
<name>A0AAV9SKH6_9TELE</name>